<dbReference type="RefSeq" id="WP_205180358.1">
    <property type="nucleotide sequence ID" value="NZ_JAFBFH010000056.1"/>
</dbReference>
<accession>A0ABS2RD40</accession>
<evidence type="ECO:0000256" key="1">
    <source>
        <dbReference type="SAM" id="MobiDB-lite"/>
    </source>
</evidence>
<comment type="caution">
    <text evidence="2">The sequence shown here is derived from an EMBL/GenBank/DDBJ whole genome shotgun (WGS) entry which is preliminary data.</text>
</comment>
<feature type="compositionally biased region" description="Low complexity" evidence="1">
    <location>
        <begin position="169"/>
        <end position="207"/>
    </location>
</feature>
<dbReference type="InterPro" id="IPR008979">
    <property type="entry name" value="Galactose-bd-like_sf"/>
</dbReference>
<evidence type="ECO:0000313" key="3">
    <source>
        <dbReference type="Proteomes" id="UP000823485"/>
    </source>
</evidence>
<reference evidence="2 3" key="1">
    <citation type="submission" date="2021-01" db="EMBL/GenBank/DDBJ databases">
        <title>Genomic Encyclopedia of Type Strains, Phase IV (KMG-IV): sequencing the most valuable type-strain genomes for metagenomic binning, comparative biology and taxonomic classification.</title>
        <authorList>
            <person name="Goeker M."/>
        </authorList>
    </citation>
    <scope>NUCLEOTIDE SEQUENCE [LARGE SCALE GENOMIC DNA]</scope>
    <source>
        <strain evidence="2 3">DSM 105453</strain>
    </source>
</reference>
<dbReference type="InterPro" id="IPR008160">
    <property type="entry name" value="Collagen"/>
</dbReference>
<dbReference type="PANTHER" id="PTHR24637">
    <property type="entry name" value="COLLAGEN"/>
    <property type="match status" value="1"/>
</dbReference>
<dbReference type="SUPFAM" id="SSF49785">
    <property type="entry name" value="Galactose-binding domain-like"/>
    <property type="match status" value="1"/>
</dbReference>
<keyword evidence="3" id="KW-1185">Reference proteome</keyword>
<dbReference type="Proteomes" id="UP000823485">
    <property type="component" value="Unassembled WGS sequence"/>
</dbReference>
<gene>
    <name evidence="2" type="ORF">JOC94_004606</name>
</gene>
<name>A0ABS2RD40_9BACI</name>
<dbReference type="NCBIfam" id="NF033675">
    <property type="entry name" value="NTTRR-F1"/>
    <property type="match status" value="1"/>
</dbReference>
<dbReference type="Gene3D" id="2.60.120.260">
    <property type="entry name" value="Galactose-binding domain-like"/>
    <property type="match status" value="1"/>
</dbReference>
<dbReference type="PANTHER" id="PTHR24637:SF422">
    <property type="entry name" value="COLLAGEN IV NC1 DOMAIN-CONTAINING PROTEIN"/>
    <property type="match status" value="1"/>
</dbReference>
<feature type="non-terminal residue" evidence="2">
    <location>
        <position position="207"/>
    </location>
</feature>
<proteinExistence type="predicted"/>
<sequence>MSVINLIRNGGFETGTFEFWNAVNATITSTNAHSGQFAASFDIGSQTSSLSQTVPITPNQTYLFKVSLATRAFNNRVLLRIVFLNDADQVVGTGLDTEVNFGSIFSSPTFEAWKEIYHVTEPAPATATKARVEIIKPGVVGSIDRVLVDDVNLLEFDGVPGPIGPTGPAGPTGATGPAGPTGATGPAGPTGATGPAGPTGATGPAGP</sequence>
<protein>
    <submittedName>
        <fullName evidence="2">Uncharacterized protein</fullName>
    </submittedName>
</protein>
<organism evidence="2 3">
    <name type="scientific">Siminovitchia thermophila</name>
    <dbReference type="NCBI Taxonomy" id="1245522"/>
    <lineage>
        <taxon>Bacteria</taxon>
        <taxon>Bacillati</taxon>
        <taxon>Bacillota</taxon>
        <taxon>Bacilli</taxon>
        <taxon>Bacillales</taxon>
        <taxon>Bacillaceae</taxon>
        <taxon>Siminovitchia</taxon>
    </lineage>
</organism>
<dbReference type="EMBL" id="JAFBFH010000056">
    <property type="protein sequence ID" value="MBM7717577.1"/>
    <property type="molecule type" value="Genomic_DNA"/>
</dbReference>
<feature type="region of interest" description="Disordered" evidence="1">
    <location>
        <begin position="162"/>
        <end position="207"/>
    </location>
</feature>
<dbReference type="Pfam" id="PF01391">
    <property type="entry name" value="Collagen"/>
    <property type="match status" value="1"/>
</dbReference>
<evidence type="ECO:0000313" key="2">
    <source>
        <dbReference type="EMBL" id="MBM7717577.1"/>
    </source>
</evidence>